<dbReference type="Pfam" id="PF00098">
    <property type="entry name" value="zf-CCHC"/>
    <property type="match status" value="1"/>
</dbReference>
<keyword evidence="1" id="KW-0863">Zinc-finger</keyword>
<accession>A0A9W7JFJ5</accession>
<organism evidence="4 5">
    <name type="scientific">Hibiscus trionum</name>
    <name type="common">Flower of an hour</name>
    <dbReference type="NCBI Taxonomy" id="183268"/>
    <lineage>
        <taxon>Eukaryota</taxon>
        <taxon>Viridiplantae</taxon>
        <taxon>Streptophyta</taxon>
        <taxon>Embryophyta</taxon>
        <taxon>Tracheophyta</taxon>
        <taxon>Spermatophyta</taxon>
        <taxon>Magnoliopsida</taxon>
        <taxon>eudicotyledons</taxon>
        <taxon>Gunneridae</taxon>
        <taxon>Pentapetalae</taxon>
        <taxon>rosids</taxon>
        <taxon>malvids</taxon>
        <taxon>Malvales</taxon>
        <taxon>Malvaceae</taxon>
        <taxon>Malvoideae</taxon>
        <taxon>Hibiscus</taxon>
    </lineage>
</organism>
<dbReference type="EMBL" id="BSYR01000061">
    <property type="protein sequence ID" value="GMJ12182.1"/>
    <property type="molecule type" value="Genomic_DNA"/>
</dbReference>
<dbReference type="SUPFAM" id="SSF57756">
    <property type="entry name" value="Retrovirus zinc finger-like domains"/>
    <property type="match status" value="1"/>
</dbReference>
<evidence type="ECO:0000313" key="5">
    <source>
        <dbReference type="Proteomes" id="UP001165190"/>
    </source>
</evidence>
<dbReference type="Proteomes" id="UP001165190">
    <property type="component" value="Unassembled WGS sequence"/>
</dbReference>
<evidence type="ECO:0000256" key="2">
    <source>
        <dbReference type="SAM" id="MobiDB-lite"/>
    </source>
</evidence>
<dbReference type="PROSITE" id="PS50158">
    <property type="entry name" value="ZF_CCHC"/>
    <property type="match status" value="1"/>
</dbReference>
<gene>
    <name evidence="4" type="ORF">HRI_004887400</name>
</gene>
<protein>
    <recommendedName>
        <fullName evidence="3">CCHC-type domain-containing protein</fullName>
    </recommendedName>
</protein>
<dbReference type="SMART" id="SM00343">
    <property type="entry name" value="ZnF_C2HC"/>
    <property type="match status" value="1"/>
</dbReference>
<dbReference type="Gene3D" id="4.10.60.10">
    <property type="entry name" value="Zinc finger, CCHC-type"/>
    <property type="match status" value="1"/>
</dbReference>
<dbReference type="AlphaFoldDB" id="A0A9W7JFJ5"/>
<feature type="domain" description="CCHC-type" evidence="3">
    <location>
        <begin position="138"/>
        <end position="153"/>
    </location>
</feature>
<feature type="compositionally biased region" description="Basic residues" evidence="2">
    <location>
        <begin position="103"/>
        <end position="119"/>
    </location>
</feature>
<proteinExistence type="predicted"/>
<feature type="region of interest" description="Disordered" evidence="2">
    <location>
        <begin position="95"/>
        <end position="129"/>
    </location>
</feature>
<evidence type="ECO:0000259" key="3">
    <source>
        <dbReference type="PROSITE" id="PS50158"/>
    </source>
</evidence>
<dbReference type="PANTHER" id="PTHR35317:SF28">
    <property type="entry name" value="ZINC FINGER, CCHC-TYPE, RIBONUCLEASE H-LIKE DOMAIN, GAG-PRE-INTEGRASE DOMAIN PROTEIN-RELATED"/>
    <property type="match status" value="1"/>
</dbReference>
<dbReference type="GO" id="GO:0003676">
    <property type="term" value="F:nucleic acid binding"/>
    <property type="evidence" value="ECO:0007669"/>
    <property type="project" value="InterPro"/>
</dbReference>
<evidence type="ECO:0000313" key="4">
    <source>
        <dbReference type="EMBL" id="GMJ12182.1"/>
    </source>
</evidence>
<evidence type="ECO:0000256" key="1">
    <source>
        <dbReference type="PROSITE-ProRule" id="PRU00047"/>
    </source>
</evidence>
<dbReference type="OrthoDB" id="998400at2759"/>
<dbReference type="GO" id="GO:0008270">
    <property type="term" value="F:zinc ion binding"/>
    <property type="evidence" value="ECO:0007669"/>
    <property type="project" value="UniProtKB-KW"/>
</dbReference>
<comment type="caution">
    <text evidence="4">The sequence shown here is derived from an EMBL/GenBank/DDBJ whole genome shotgun (WGS) entry which is preliminary data.</text>
</comment>
<sequence>MKESESILDYYSRVMTIVNQMKRYGETIEDVRVIEKILRSLTPKFDYVVCVIESKDLDSMTIENVMGDLQAQEDKLNRRQEESIEQALKAKVFLKNNREEKNKKGRGRGRGRGRSRGRGRFNYQRPNEKKHDKSNIECYNCQKFGHFSWECQNESRNEERVNLIEDQQDIEEPTLLLALKNEEKNDAST</sequence>
<dbReference type="PANTHER" id="PTHR35317">
    <property type="entry name" value="OS04G0629600 PROTEIN"/>
    <property type="match status" value="1"/>
</dbReference>
<reference evidence="4" key="1">
    <citation type="submission" date="2023-05" db="EMBL/GenBank/DDBJ databases">
        <title>Genome and transcriptome analyses reveal genes involved in the formation of fine ridges on petal epidermal cells in Hibiscus trionum.</title>
        <authorList>
            <person name="Koshimizu S."/>
            <person name="Masuda S."/>
            <person name="Ishii T."/>
            <person name="Shirasu K."/>
            <person name="Hoshino A."/>
            <person name="Arita M."/>
        </authorList>
    </citation>
    <scope>NUCLEOTIDE SEQUENCE</scope>
    <source>
        <strain evidence="4">Hamamatsu line</strain>
    </source>
</reference>
<name>A0A9W7JFJ5_HIBTR</name>
<dbReference type="InterPro" id="IPR036875">
    <property type="entry name" value="Znf_CCHC_sf"/>
</dbReference>
<dbReference type="Pfam" id="PF14223">
    <property type="entry name" value="Retrotran_gag_2"/>
    <property type="match status" value="1"/>
</dbReference>
<dbReference type="InterPro" id="IPR001878">
    <property type="entry name" value="Znf_CCHC"/>
</dbReference>
<keyword evidence="1" id="KW-0862">Zinc</keyword>
<keyword evidence="1" id="KW-0479">Metal-binding</keyword>
<keyword evidence="5" id="KW-1185">Reference proteome</keyword>